<accession>A0AA38W3V7</accession>
<sequence>MKKRSIWKEEIYLRKNSAIDFSCLQEEEAAAAVNSKPIHPEFDILDSMSKTQKNLTINMKIRCKDSFLKRLYIWTSTTRMRTIKVLYGSGFDTMNACRIIVHINCCTPSTNPHLANQYHAYQLVTGYKPDLLHLCMFGCALYVPIAPHQRTKKGR</sequence>
<dbReference type="EMBL" id="JARYMX010000015">
    <property type="protein sequence ID" value="KAJ9536599.1"/>
    <property type="molecule type" value="Genomic_DNA"/>
</dbReference>
<dbReference type="AlphaFoldDB" id="A0AA38W3V7"/>
<name>A0AA38W3V7_9ASTR</name>
<reference evidence="1" key="1">
    <citation type="submission" date="2023-03" db="EMBL/GenBank/DDBJ databases">
        <title>Chromosome-scale reference genome and RAD-based genetic map of yellow starthistle (Centaurea solstitialis) reveal putative structural variation and QTLs associated with invader traits.</title>
        <authorList>
            <person name="Reatini B."/>
            <person name="Cang F.A."/>
            <person name="Jiang Q."/>
            <person name="Mckibben M.T.W."/>
            <person name="Barker M.S."/>
            <person name="Rieseberg L.H."/>
            <person name="Dlugosch K.M."/>
        </authorList>
    </citation>
    <scope>NUCLEOTIDE SEQUENCE</scope>
    <source>
        <strain evidence="1">CAN-66</strain>
        <tissue evidence="1">Leaf</tissue>
    </source>
</reference>
<comment type="caution">
    <text evidence="1">The sequence shown here is derived from an EMBL/GenBank/DDBJ whole genome shotgun (WGS) entry which is preliminary data.</text>
</comment>
<keyword evidence="2" id="KW-1185">Reference proteome</keyword>
<dbReference type="Proteomes" id="UP001172457">
    <property type="component" value="Unassembled WGS sequence"/>
</dbReference>
<organism evidence="1 2">
    <name type="scientific">Centaurea solstitialis</name>
    <name type="common">yellow star-thistle</name>
    <dbReference type="NCBI Taxonomy" id="347529"/>
    <lineage>
        <taxon>Eukaryota</taxon>
        <taxon>Viridiplantae</taxon>
        <taxon>Streptophyta</taxon>
        <taxon>Embryophyta</taxon>
        <taxon>Tracheophyta</taxon>
        <taxon>Spermatophyta</taxon>
        <taxon>Magnoliopsida</taxon>
        <taxon>eudicotyledons</taxon>
        <taxon>Gunneridae</taxon>
        <taxon>Pentapetalae</taxon>
        <taxon>asterids</taxon>
        <taxon>campanulids</taxon>
        <taxon>Asterales</taxon>
        <taxon>Asteraceae</taxon>
        <taxon>Carduoideae</taxon>
        <taxon>Cardueae</taxon>
        <taxon>Centaureinae</taxon>
        <taxon>Centaurea</taxon>
    </lineage>
</organism>
<evidence type="ECO:0000313" key="2">
    <source>
        <dbReference type="Proteomes" id="UP001172457"/>
    </source>
</evidence>
<evidence type="ECO:0000313" key="1">
    <source>
        <dbReference type="EMBL" id="KAJ9536599.1"/>
    </source>
</evidence>
<gene>
    <name evidence="1" type="ORF">OSB04_un000248</name>
</gene>
<proteinExistence type="predicted"/>
<protein>
    <submittedName>
        <fullName evidence="1">Uncharacterized protein</fullName>
    </submittedName>
</protein>